<evidence type="ECO:0000259" key="4">
    <source>
        <dbReference type="PROSITE" id="PS50995"/>
    </source>
</evidence>
<evidence type="ECO:0000256" key="3">
    <source>
        <dbReference type="ARBA" id="ARBA00023163"/>
    </source>
</evidence>
<dbReference type="GO" id="GO:0003677">
    <property type="term" value="F:DNA binding"/>
    <property type="evidence" value="ECO:0007669"/>
    <property type="project" value="UniProtKB-KW"/>
</dbReference>
<sequence>MHGLCKQMNQKFEATLQMSATKVEILYRLSCVGEQNQQALQLSLDLDAAAITRHLKKLEEDGLLIREKRVPDRRATFIRLTKLGETRLAVLTAQKEAFQKELLDGLSEQELAHFADILERMSANVTRSF</sequence>
<evidence type="ECO:0000313" key="5">
    <source>
        <dbReference type="EMBL" id="MBC1937811.1"/>
    </source>
</evidence>
<dbReference type="PANTHER" id="PTHR42756:SF1">
    <property type="entry name" value="TRANSCRIPTIONAL REPRESSOR OF EMRAB OPERON"/>
    <property type="match status" value="1"/>
</dbReference>
<feature type="domain" description="HTH marR-type" evidence="4">
    <location>
        <begin position="1"/>
        <end position="123"/>
    </location>
</feature>
<dbReference type="InterPro" id="IPR000835">
    <property type="entry name" value="HTH_MarR-typ"/>
</dbReference>
<keyword evidence="1" id="KW-0805">Transcription regulation</keyword>
<dbReference type="PRINTS" id="PR00598">
    <property type="entry name" value="HTHMARR"/>
</dbReference>
<dbReference type="Pfam" id="PF01047">
    <property type="entry name" value="MarR"/>
    <property type="match status" value="1"/>
</dbReference>
<proteinExistence type="predicted"/>
<organism evidence="5 6">
    <name type="scientific">Listeria grandensis</name>
    <dbReference type="NCBI Taxonomy" id="1494963"/>
    <lineage>
        <taxon>Bacteria</taxon>
        <taxon>Bacillati</taxon>
        <taxon>Bacillota</taxon>
        <taxon>Bacilli</taxon>
        <taxon>Bacillales</taxon>
        <taxon>Listeriaceae</taxon>
        <taxon>Listeria</taxon>
    </lineage>
</organism>
<dbReference type="PROSITE" id="PS50995">
    <property type="entry name" value="HTH_MARR_2"/>
    <property type="match status" value="1"/>
</dbReference>
<dbReference type="PROSITE" id="PS01117">
    <property type="entry name" value="HTH_MARR_1"/>
    <property type="match status" value="1"/>
</dbReference>
<evidence type="ECO:0000256" key="2">
    <source>
        <dbReference type="ARBA" id="ARBA00023125"/>
    </source>
</evidence>
<dbReference type="Proteomes" id="UP000535908">
    <property type="component" value="Unassembled WGS sequence"/>
</dbReference>
<reference evidence="5 6" key="1">
    <citation type="submission" date="2020-03" db="EMBL/GenBank/DDBJ databases">
        <title>Soil Listeria distribution.</title>
        <authorList>
            <person name="Liao J."/>
            <person name="Wiedmann M."/>
        </authorList>
    </citation>
    <scope>NUCLEOTIDE SEQUENCE [LARGE SCALE GENOMIC DNA]</scope>
    <source>
        <strain evidence="5 6">FSL L7-0741</strain>
    </source>
</reference>
<dbReference type="EMBL" id="JAARWN010000025">
    <property type="protein sequence ID" value="MBC1937811.1"/>
    <property type="molecule type" value="Genomic_DNA"/>
</dbReference>
<dbReference type="InterPro" id="IPR036388">
    <property type="entry name" value="WH-like_DNA-bd_sf"/>
</dbReference>
<dbReference type="InterPro" id="IPR023187">
    <property type="entry name" value="Tscrpt_reg_MarR-type_CS"/>
</dbReference>
<gene>
    <name evidence="5" type="ORF">HCA69_15690</name>
</gene>
<comment type="caution">
    <text evidence="5">The sequence shown here is derived from an EMBL/GenBank/DDBJ whole genome shotgun (WGS) entry which is preliminary data.</text>
</comment>
<protein>
    <submittedName>
        <fullName evidence="5">MarR family transcriptional regulator</fullName>
    </submittedName>
</protein>
<keyword evidence="3" id="KW-0804">Transcription</keyword>
<dbReference type="InterPro" id="IPR011991">
    <property type="entry name" value="ArsR-like_HTH"/>
</dbReference>
<accession>A0A7X1CR84</accession>
<evidence type="ECO:0000256" key="1">
    <source>
        <dbReference type="ARBA" id="ARBA00023015"/>
    </source>
</evidence>
<dbReference type="GO" id="GO:0003700">
    <property type="term" value="F:DNA-binding transcription factor activity"/>
    <property type="evidence" value="ECO:0007669"/>
    <property type="project" value="InterPro"/>
</dbReference>
<dbReference type="InterPro" id="IPR036390">
    <property type="entry name" value="WH_DNA-bd_sf"/>
</dbReference>
<dbReference type="CDD" id="cd00090">
    <property type="entry name" value="HTH_ARSR"/>
    <property type="match status" value="1"/>
</dbReference>
<keyword evidence="2" id="KW-0238">DNA-binding</keyword>
<dbReference type="AlphaFoldDB" id="A0A7X1CR84"/>
<dbReference type="PANTHER" id="PTHR42756">
    <property type="entry name" value="TRANSCRIPTIONAL REGULATOR, MARR"/>
    <property type="match status" value="1"/>
</dbReference>
<dbReference type="Gene3D" id="1.10.10.10">
    <property type="entry name" value="Winged helix-like DNA-binding domain superfamily/Winged helix DNA-binding domain"/>
    <property type="match status" value="1"/>
</dbReference>
<dbReference type="SMART" id="SM00347">
    <property type="entry name" value="HTH_MARR"/>
    <property type="match status" value="1"/>
</dbReference>
<dbReference type="SUPFAM" id="SSF46785">
    <property type="entry name" value="Winged helix' DNA-binding domain"/>
    <property type="match status" value="1"/>
</dbReference>
<name>A0A7X1CR84_9LIST</name>
<evidence type="ECO:0000313" key="6">
    <source>
        <dbReference type="Proteomes" id="UP000535908"/>
    </source>
</evidence>